<proteinExistence type="predicted"/>
<dbReference type="OrthoDB" id="2439488at2"/>
<reference evidence="1 2" key="1">
    <citation type="submission" date="2016-10" db="EMBL/GenBank/DDBJ databases">
        <authorList>
            <person name="de Groot N.N."/>
        </authorList>
    </citation>
    <scope>NUCLEOTIDE SEQUENCE [LARGE SCALE GENOMIC DNA]</scope>
    <source>
        <strain evidence="1 2">DSM 21771</strain>
    </source>
</reference>
<dbReference type="Proteomes" id="UP000198853">
    <property type="component" value="Unassembled WGS sequence"/>
</dbReference>
<organism evidence="1 2">
    <name type="scientific">Natribacillus halophilus</name>
    <dbReference type="NCBI Taxonomy" id="549003"/>
    <lineage>
        <taxon>Bacteria</taxon>
        <taxon>Bacillati</taxon>
        <taxon>Bacillota</taxon>
        <taxon>Bacilli</taxon>
        <taxon>Bacillales</taxon>
        <taxon>Bacillaceae</taxon>
        <taxon>Natribacillus</taxon>
    </lineage>
</organism>
<evidence type="ECO:0000313" key="2">
    <source>
        <dbReference type="Proteomes" id="UP000198853"/>
    </source>
</evidence>
<accession>A0A1G8PJT0</accession>
<dbReference type="AlphaFoldDB" id="A0A1G8PJT0"/>
<dbReference type="Pfam" id="PF10842">
    <property type="entry name" value="DUF2642"/>
    <property type="match status" value="1"/>
</dbReference>
<protein>
    <recommendedName>
        <fullName evidence="3">DUF2642 domain-containing protein</fullName>
    </recommendedName>
</protein>
<gene>
    <name evidence="1" type="ORF">SAMN04488123_108154</name>
</gene>
<dbReference type="RefSeq" id="WP_090398796.1">
    <property type="nucleotide sequence ID" value="NZ_FNEN01000008.1"/>
</dbReference>
<keyword evidence="2" id="KW-1185">Reference proteome</keyword>
<sequence>MSHIEWTLSDPFVYQGLLELEGEMIGIQTTRGTLRGKLESVQPDHIMVEMGGRLFSVRVAQIIWFYRDEDDKKHHE</sequence>
<name>A0A1G8PJT0_9BACI</name>
<dbReference type="EMBL" id="FNEN01000008">
    <property type="protein sequence ID" value="SDI92090.1"/>
    <property type="molecule type" value="Genomic_DNA"/>
</dbReference>
<evidence type="ECO:0008006" key="3">
    <source>
        <dbReference type="Google" id="ProtNLM"/>
    </source>
</evidence>
<dbReference type="InterPro" id="IPR020139">
    <property type="entry name" value="DUF2642"/>
</dbReference>
<evidence type="ECO:0000313" key="1">
    <source>
        <dbReference type="EMBL" id="SDI92090.1"/>
    </source>
</evidence>